<name>A0A2W4X5D1_9CYAN</name>
<evidence type="ECO:0000256" key="4">
    <source>
        <dbReference type="HAMAP-Rule" id="MF_01681"/>
    </source>
</evidence>
<dbReference type="Pfam" id="PF00702">
    <property type="entry name" value="Hydrolase"/>
    <property type="match status" value="1"/>
</dbReference>
<comment type="pathway">
    <text evidence="4">Amino-acid biosynthesis; L-methionine biosynthesis via salvage pathway; L-methionine from S-methyl-5-thio-alpha-D-ribose 1-phosphate: step 3/6.</text>
</comment>
<comment type="catalytic activity">
    <reaction evidence="4">
        <text>5-methylsulfanyl-2,3-dioxopentyl phosphate + H2O = 1,2-dihydroxy-5-(methylsulfanyl)pent-1-en-3-one + phosphate</text>
        <dbReference type="Rhea" id="RHEA:21700"/>
        <dbReference type="ChEBI" id="CHEBI:15377"/>
        <dbReference type="ChEBI" id="CHEBI:43474"/>
        <dbReference type="ChEBI" id="CHEBI:49252"/>
        <dbReference type="ChEBI" id="CHEBI:58828"/>
        <dbReference type="EC" id="3.1.3.77"/>
    </reaction>
</comment>
<dbReference type="GO" id="GO:0043716">
    <property type="term" value="F:2-hydroxy-3-keto-5-methylthiopentenyl-1-phosphate phosphatase activity"/>
    <property type="evidence" value="ECO:0007669"/>
    <property type="project" value="UniProtKB-UniRule"/>
</dbReference>
<evidence type="ECO:0000256" key="3">
    <source>
        <dbReference type="ARBA" id="ARBA00023167"/>
    </source>
</evidence>
<dbReference type="SFLD" id="SFLDS00003">
    <property type="entry name" value="Haloacid_Dehalogenase"/>
    <property type="match status" value="1"/>
</dbReference>
<dbReference type="InterPro" id="IPR036412">
    <property type="entry name" value="HAD-like_sf"/>
</dbReference>
<proteinExistence type="inferred from homology"/>
<dbReference type="InterPro" id="IPR023943">
    <property type="entry name" value="Enolase-ppase_E1"/>
</dbReference>
<dbReference type="NCBIfam" id="TIGR01549">
    <property type="entry name" value="HAD-SF-IA-v1"/>
    <property type="match status" value="1"/>
</dbReference>
<dbReference type="UniPathway" id="UPA00904">
    <property type="reaction ID" value="UER00876"/>
</dbReference>
<dbReference type="SFLD" id="SFLDG01133">
    <property type="entry name" value="C1.5.4:_Enolase-phosphatase_Li"/>
    <property type="match status" value="1"/>
</dbReference>
<dbReference type="NCBIfam" id="TIGR01691">
    <property type="entry name" value="enolase-ppase"/>
    <property type="match status" value="1"/>
</dbReference>
<dbReference type="Proteomes" id="UP000249794">
    <property type="component" value="Unassembled WGS sequence"/>
</dbReference>
<dbReference type="EMBL" id="QBMP01000151">
    <property type="protein sequence ID" value="PZO52286.1"/>
    <property type="molecule type" value="Genomic_DNA"/>
</dbReference>
<comment type="caution">
    <text evidence="6">The sequence shown here is derived from an EMBL/GenBank/DDBJ whole genome shotgun (WGS) entry which is preliminary data.</text>
</comment>
<evidence type="ECO:0000256" key="2">
    <source>
        <dbReference type="ARBA" id="ARBA00022801"/>
    </source>
</evidence>
<dbReference type="PANTHER" id="PTHR20371:SF1">
    <property type="entry name" value="ENOLASE-PHOSPHATASE E1"/>
    <property type="match status" value="1"/>
</dbReference>
<dbReference type="InterPro" id="IPR006439">
    <property type="entry name" value="HAD-SF_hydro_IA"/>
</dbReference>
<evidence type="ECO:0000313" key="6">
    <source>
        <dbReference type="EMBL" id="PZO52286.1"/>
    </source>
</evidence>
<organism evidence="6 7">
    <name type="scientific">Phormidesmis priestleyi</name>
    <dbReference type="NCBI Taxonomy" id="268141"/>
    <lineage>
        <taxon>Bacteria</taxon>
        <taxon>Bacillati</taxon>
        <taxon>Cyanobacteriota</taxon>
        <taxon>Cyanophyceae</taxon>
        <taxon>Leptolyngbyales</taxon>
        <taxon>Leptolyngbyaceae</taxon>
        <taxon>Phormidesmis</taxon>
    </lineage>
</organism>
<gene>
    <name evidence="4 6" type="primary">mtnC</name>
    <name evidence="6" type="ORF">DCF15_13990</name>
</gene>
<dbReference type="SFLD" id="SFLDG01129">
    <property type="entry name" value="C1.5:_HAD__Beta-PGM__Phosphata"/>
    <property type="match status" value="1"/>
</dbReference>
<keyword evidence="3 4" id="KW-0486">Methionine biosynthesis</keyword>
<dbReference type="GO" id="GO:0019509">
    <property type="term" value="P:L-methionine salvage from methylthioadenosine"/>
    <property type="evidence" value="ECO:0007669"/>
    <property type="project" value="UniProtKB-UniRule"/>
</dbReference>
<dbReference type="Gene3D" id="1.10.720.60">
    <property type="match status" value="1"/>
</dbReference>
<keyword evidence="4" id="KW-0460">Magnesium</keyword>
<reference evidence="6 7" key="2">
    <citation type="submission" date="2018-06" db="EMBL/GenBank/DDBJ databases">
        <title>Metagenomic assembly of (sub)arctic Cyanobacteria and their associated microbiome from non-axenic cultures.</title>
        <authorList>
            <person name="Baurain D."/>
        </authorList>
    </citation>
    <scope>NUCLEOTIDE SEQUENCE [LARGE SCALE GENOMIC DNA]</scope>
    <source>
        <strain evidence="6">ULC027bin1</strain>
    </source>
</reference>
<comment type="cofactor">
    <cofactor evidence="4">
        <name>Mg(2+)</name>
        <dbReference type="ChEBI" id="CHEBI:18420"/>
    </cofactor>
    <text evidence="4">Binds 1 Mg(2+) ion per subunit.</text>
</comment>
<keyword evidence="1 4" id="KW-0028">Amino-acid biosynthesis</keyword>
<dbReference type="SFLD" id="SFLDF00044">
    <property type="entry name" value="enolase-phosphatase"/>
    <property type="match status" value="1"/>
</dbReference>
<dbReference type="PRINTS" id="PR00413">
    <property type="entry name" value="HADHALOGNASE"/>
</dbReference>
<evidence type="ECO:0000313" key="7">
    <source>
        <dbReference type="Proteomes" id="UP000249794"/>
    </source>
</evidence>
<dbReference type="GO" id="GO:0043874">
    <property type="term" value="F:acireductone synthase activity"/>
    <property type="evidence" value="ECO:0007669"/>
    <property type="project" value="UniProtKB-EC"/>
</dbReference>
<dbReference type="GO" id="GO:0043715">
    <property type="term" value="F:2,3-diketo-5-methylthiopentyl-1-phosphate enolase activity"/>
    <property type="evidence" value="ECO:0007669"/>
    <property type="project" value="UniProtKB-UniRule"/>
</dbReference>
<dbReference type="SUPFAM" id="SSF56784">
    <property type="entry name" value="HAD-like"/>
    <property type="match status" value="1"/>
</dbReference>
<evidence type="ECO:0000256" key="5">
    <source>
        <dbReference type="SAM" id="MobiDB-lite"/>
    </source>
</evidence>
<dbReference type="HAMAP" id="MF_01681">
    <property type="entry name" value="Salvage_MtnC"/>
    <property type="match status" value="1"/>
</dbReference>
<dbReference type="AlphaFoldDB" id="A0A2W4X5D1"/>
<protein>
    <recommendedName>
        <fullName evidence="4">Enolase-phosphatase E1</fullName>
        <ecNumber evidence="4">3.1.3.77</ecNumber>
    </recommendedName>
    <alternativeName>
        <fullName evidence="4">2,3-diketo-5-methylthio-1-phosphopentane phosphatase</fullName>
    </alternativeName>
</protein>
<dbReference type="Gene3D" id="3.40.50.1000">
    <property type="entry name" value="HAD superfamily/HAD-like"/>
    <property type="match status" value="1"/>
</dbReference>
<dbReference type="InterPro" id="IPR023214">
    <property type="entry name" value="HAD_sf"/>
</dbReference>
<keyword evidence="4" id="KW-0479">Metal-binding</keyword>
<dbReference type="CDD" id="cd01629">
    <property type="entry name" value="HAD_EP"/>
    <property type="match status" value="1"/>
</dbReference>
<comment type="function">
    <text evidence="4">Bifunctional enzyme that catalyzes the enolization of 2,3-diketo-5-methylthiopentyl-1-phosphate (DK-MTP-1-P) into the intermediate 2-hydroxy-3-keto-5-methylthiopentenyl-1-phosphate (HK-MTPenyl-1-P), which is then dephosphorylated to form the acireductone 1,2-dihydroxy-3-keto-5-methylthiopentene (DHK-MTPene).</text>
</comment>
<feature type="region of interest" description="Disordered" evidence="5">
    <location>
        <begin position="216"/>
        <end position="237"/>
    </location>
</feature>
<reference evidence="7" key="1">
    <citation type="submission" date="2018-04" db="EMBL/GenBank/DDBJ databases">
        <authorList>
            <person name="Cornet L."/>
        </authorList>
    </citation>
    <scope>NUCLEOTIDE SEQUENCE [LARGE SCALE GENOMIC DNA]</scope>
</reference>
<comment type="subunit">
    <text evidence="4">Monomer.</text>
</comment>
<dbReference type="EC" id="3.1.3.77" evidence="4"/>
<comment type="pathway">
    <text evidence="4">Amino-acid biosynthesis; L-methionine biosynthesis via salvage pathway; L-methionine from S-methyl-5-thio-alpha-D-ribose 1-phosphate: step 4/6.</text>
</comment>
<comment type="similarity">
    <text evidence="4">Belongs to the HAD-like hydrolase superfamily. MasA/MtnC family.</text>
</comment>
<sequence>MPYADSADALLLDIEGTTTPVAFVFEVLFPFARDRAEDFLATRGGDADVQADLALLRQDYQQESPPVPPWEGNLAVAAVPYIHHLIGCDRKSTGLKSLQGKIWDAGYQSGQLRSSLFADVLPAFQRWQSVGKAIYIFSSGSVQAQQLIFRYSEAGDLTPYISGYFDTTIGSKREIESYQKIAEEVGRSPAKILFISDVAAELQPAKTVGFQTLFSSRPGNPPASAEGFTPIENFDSV</sequence>
<keyword evidence="2 4" id="KW-0378">Hydrolase</keyword>
<dbReference type="GO" id="GO:0000287">
    <property type="term" value="F:magnesium ion binding"/>
    <property type="evidence" value="ECO:0007669"/>
    <property type="project" value="UniProtKB-UniRule"/>
</dbReference>
<accession>A0A2W4X5D1</accession>
<evidence type="ECO:0000256" key="1">
    <source>
        <dbReference type="ARBA" id="ARBA00022605"/>
    </source>
</evidence>
<dbReference type="PANTHER" id="PTHR20371">
    <property type="entry name" value="ENOLASE-PHOSPHATASE E1"/>
    <property type="match status" value="1"/>
</dbReference>